<dbReference type="CDD" id="cd01801">
    <property type="entry name" value="Ubl_TECR_like"/>
    <property type="match status" value="1"/>
</dbReference>
<comment type="catalytic activity">
    <reaction evidence="15">
        <text>a very-long-chain 2,3-saturated fatty acyl-CoA + NADP(+) = a very-long-chain (2E)-enoyl-CoA + NADPH + H(+)</text>
        <dbReference type="Rhea" id="RHEA:14473"/>
        <dbReference type="ChEBI" id="CHEBI:15378"/>
        <dbReference type="ChEBI" id="CHEBI:57783"/>
        <dbReference type="ChEBI" id="CHEBI:58349"/>
        <dbReference type="ChEBI" id="CHEBI:83724"/>
        <dbReference type="ChEBI" id="CHEBI:83728"/>
        <dbReference type="EC" id="1.3.1.93"/>
    </reaction>
</comment>
<dbReference type="GeneID" id="116291763"/>
<evidence type="ECO:0000256" key="10">
    <source>
        <dbReference type="ARBA" id="ARBA00022989"/>
    </source>
</evidence>
<dbReference type="GO" id="GO:0005789">
    <property type="term" value="C:endoplasmic reticulum membrane"/>
    <property type="evidence" value="ECO:0007669"/>
    <property type="project" value="UniProtKB-SubCell"/>
</dbReference>
<protein>
    <recommendedName>
        <fullName evidence="4">very-long-chain enoyl-CoA reductase</fullName>
        <ecNumber evidence="4">1.3.1.93</ecNumber>
    </recommendedName>
</protein>
<evidence type="ECO:0000313" key="21">
    <source>
        <dbReference type="RefSeq" id="XP_031554831.1"/>
    </source>
</evidence>
<dbReference type="Proteomes" id="UP000515163">
    <property type="component" value="Unplaced"/>
</dbReference>
<proteinExistence type="inferred from homology"/>
<comment type="subcellular location">
    <subcellularLocation>
        <location evidence="1">Endoplasmic reticulum membrane</location>
        <topology evidence="1">Multi-pass membrane protein</topology>
    </subcellularLocation>
</comment>
<name>A0A6P8HG74_ACTTE</name>
<feature type="transmembrane region" description="Helical" evidence="17">
    <location>
        <begin position="183"/>
        <end position="202"/>
    </location>
</feature>
<dbReference type="PANTHER" id="PTHR10556">
    <property type="entry name" value="3-OXO-5-ALPHA-STEROID 4-DEHYDROGENASE"/>
    <property type="match status" value="1"/>
</dbReference>
<dbReference type="Pfam" id="PF21696">
    <property type="entry name" value="TECR_N"/>
    <property type="match status" value="1"/>
</dbReference>
<keyword evidence="7" id="KW-0256">Endoplasmic reticulum</keyword>
<evidence type="ECO:0000256" key="14">
    <source>
        <dbReference type="ARBA" id="ARBA00023160"/>
    </source>
</evidence>
<keyword evidence="9" id="KW-0521">NADP</keyword>
<keyword evidence="14" id="KW-0275">Fatty acid biosynthesis</keyword>
<comment type="pathway">
    <text evidence="2">Lipid metabolism; fatty acid biosynthesis.</text>
</comment>
<dbReference type="RefSeq" id="XP_031554831.1">
    <property type="nucleotide sequence ID" value="XM_031698971.1"/>
</dbReference>
<comment type="similarity">
    <text evidence="3">Belongs to the steroid 5-alpha reductase family.</text>
</comment>
<evidence type="ECO:0000256" key="4">
    <source>
        <dbReference type="ARBA" id="ARBA00012530"/>
    </source>
</evidence>
<keyword evidence="5" id="KW-0444">Lipid biosynthesis</keyword>
<keyword evidence="10 17" id="KW-1133">Transmembrane helix</keyword>
<feature type="transmembrane region" description="Helical" evidence="17">
    <location>
        <begin position="109"/>
        <end position="129"/>
    </location>
</feature>
<evidence type="ECO:0000256" key="9">
    <source>
        <dbReference type="ARBA" id="ARBA00022857"/>
    </source>
</evidence>
<dbReference type="Gene3D" id="1.20.120.1630">
    <property type="match status" value="1"/>
</dbReference>
<evidence type="ECO:0000256" key="15">
    <source>
        <dbReference type="ARBA" id="ARBA00051495"/>
    </source>
</evidence>
<evidence type="ECO:0000256" key="6">
    <source>
        <dbReference type="ARBA" id="ARBA00022692"/>
    </source>
</evidence>
<dbReference type="EC" id="1.3.1.93" evidence="4"/>
<keyword evidence="6 17" id="KW-0812">Transmembrane</keyword>
<evidence type="ECO:0000259" key="19">
    <source>
        <dbReference type="Pfam" id="PF21696"/>
    </source>
</evidence>
<evidence type="ECO:0000256" key="7">
    <source>
        <dbReference type="ARBA" id="ARBA00022824"/>
    </source>
</evidence>
<keyword evidence="12" id="KW-0443">Lipid metabolism</keyword>
<organism evidence="20 21">
    <name type="scientific">Actinia tenebrosa</name>
    <name type="common">Australian red waratah sea anemone</name>
    <dbReference type="NCBI Taxonomy" id="6105"/>
    <lineage>
        <taxon>Eukaryota</taxon>
        <taxon>Metazoa</taxon>
        <taxon>Cnidaria</taxon>
        <taxon>Anthozoa</taxon>
        <taxon>Hexacorallia</taxon>
        <taxon>Actiniaria</taxon>
        <taxon>Actiniidae</taxon>
        <taxon>Actinia</taxon>
    </lineage>
</organism>
<dbReference type="Gene3D" id="3.10.20.90">
    <property type="entry name" value="Phosphatidylinositol 3-kinase Catalytic Subunit, Chain A, domain 1"/>
    <property type="match status" value="1"/>
</dbReference>
<dbReference type="PANTHER" id="PTHR10556:SF28">
    <property type="entry name" value="VERY-LONG-CHAIN ENOYL-COA REDUCTASE"/>
    <property type="match status" value="1"/>
</dbReference>
<evidence type="ECO:0000256" key="3">
    <source>
        <dbReference type="ARBA" id="ARBA00007742"/>
    </source>
</evidence>
<evidence type="ECO:0000256" key="13">
    <source>
        <dbReference type="ARBA" id="ARBA00023136"/>
    </source>
</evidence>
<evidence type="ECO:0000256" key="12">
    <source>
        <dbReference type="ARBA" id="ARBA00023098"/>
    </source>
</evidence>
<evidence type="ECO:0000256" key="8">
    <source>
        <dbReference type="ARBA" id="ARBA00022832"/>
    </source>
</evidence>
<sequence length="331" mass="37965">MFYSVTAAILSNTAVVQQYLTLKYCKMKLDVLEVKSLKVIASFEKLKPDVTIGEIKDQIHAIKPKLYPSRQSLRIEPRGKSLKDEDSLKFLEIVDEEAQLYLKDLGPQIGWTTVFLAEYAGPLVLYLLLYTRPALIYGPEASAQPIAQVVHIAAACWGFHYAKRILETLFIHRFSKGTMPISNLIKNCSYYWGFGFFVGYFINHPLYTPPKFGDAQVYAGLAGFLFNELGNFSIHCALRDLRPAGSKERRIPYPNSNPMTQIFNFVSCPNYTYEIGAWICFTLMTQTLGTAFFTMAGTYQMVLWAEGKHRNYKKEFKDYPRRRRAIFPFII</sequence>
<evidence type="ECO:0000313" key="20">
    <source>
        <dbReference type="Proteomes" id="UP000515163"/>
    </source>
</evidence>
<evidence type="ECO:0000256" key="16">
    <source>
        <dbReference type="ARBA" id="ARBA00058640"/>
    </source>
</evidence>
<dbReference type="InterPro" id="IPR039357">
    <property type="entry name" value="SRD5A/TECR"/>
</dbReference>
<dbReference type="GO" id="GO:0042761">
    <property type="term" value="P:very long-chain fatty acid biosynthetic process"/>
    <property type="evidence" value="ECO:0007669"/>
    <property type="project" value="TreeGrafter"/>
</dbReference>
<evidence type="ECO:0000256" key="1">
    <source>
        <dbReference type="ARBA" id="ARBA00004477"/>
    </source>
</evidence>
<evidence type="ECO:0000256" key="17">
    <source>
        <dbReference type="SAM" id="Phobius"/>
    </source>
</evidence>
<feature type="domain" description="TECR-like N-terminal" evidence="19">
    <location>
        <begin position="28"/>
        <end position="104"/>
    </location>
</feature>
<dbReference type="Pfam" id="PF02544">
    <property type="entry name" value="Steroid_dh"/>
    <property type="match status" value="1"/>
</dbReference>
<dbReference type="AlphaFoldDB" id="A0A6P8HG74"/>
<evidence type="ECO:0000256" key="11">
    <source>
        <dbReference type="ARBA" id="ARBA00023002"/>
    </source>
</evidence>
<dbReference type="InParanoid" id="A0A6P8HG74"/>
<reference evidence="21" key="1">
    <citation type="submission" date="2025-08" db="UniProtKB">
        <authorList>
            <consortium name="RefSeq"/>
        </authorList>
    </citation>
    <scope>IDENTIFICATION</scope>
    <source>
        <tissue evidence="21">Tentacle</tissue>
    </source>
</reference>
<keyword evidence="20" id="KW-1185">Reference proteome</keyword>
<dbReference type="KEGG" id="aten:116291763"/>
<evidence type="ECO:0000259" key="18">
    <source>
        <dbReference type="Pfam" id="PF02544"/>
    </source>
</evidence>
<dbReference type="PROSITE" id="PS50244">
    <property type="entry name" value="S5A_REDUCTASE"/>
    <property type="match status" value="1"/>
</dbReference>
<dbReference type="FunFam" id="1.20.120.1630:FF:000010">
    <property type="entry name" value="Steroid alpha reductase family protein"/>
    <property type="match status" value="1"/>
</dbReference>
<feature type="transmembrane region" description="Helical" evidence="17">
    <location>
        <begin position="275"/>
        <end position="304"/>
    </location>
</feature>
<accession>A0A6P8HG74</accession>
<dbReference type="GO" id="GO:0102758">
    <property type="term" value="F:very-long-chain enoyl-CoA reductase activity"/>
    <property type="evidence" value="ECO:0007669"/>
    <property type="project" value="UniProtKB-EC"/>
</dbReference>
<keyword evidence="13 17" id="KW-0472">Membrane</keyword>
<comment type="function">
    <text evidence="16">Catalyzes the last of the four reactions of the long-chain fatty acids elongation cycle. This endoplasmic reticulum-bound enzymatic process, allows the addition of 2 carbons to the chain of long- and very long-chain fatty acids/VLCFAs per cycle. This enzyme reduces the trans-2,3-enoyl-CoA fatty acid intermediate to an acyl-CoA that can be further elongated by entering a new cycle of elongation. Thereby, it participates in the production of VLCFAs of different chain lengths that are involved in multiple biological processes as precursors of membrane lipids and lipid mediators.</text>
</comment>
<dbReference type="InterPro" id="IPR001104">
    <property type="entry name" value="3-oxo-5_a-steroid_4-DH_C"/>
</dbReference>
<dbReference type="FunCoup" id="A0A6P8HG74">
    <property type="interactions" value="1821"/>
</dbReference>
<dbReference type="InterPro" id="IPR049127">
    <property type="entry name" value="TECR-like_N"/>
</dbReference>
<evidence type="ECO:0000256" key="2">
    <source>
        <dbReference type="ARBA" id="ARBA00005194"/>
    </source>
</evidence>
<evidence type="ECO:0000256" key="5">
    <source>
        <dbReference type="ARBA" id="ARBA00022516"/>
    </source>
</evidence>
<dbReference type="OrthoDB" id="540503at2759"/>
<keyword evidence="11" id="KW-0560">Oxidoreductase</keyword>
<keyword evidence="8" id="KW-0276">Fatty acid metabolism</keyword>
<dbReference type="FunFam" id="3.10.20.90:FF:000131">
    <property type="entry name" value="trans-2,3-enoyl-CoA reductase-like"/>
    <property type="match status" value="1"/>
</dbReference>
<feature type="domain" description="3-oxo-5-alpha-steroid 4-dehydrogenase C-terminal" evidence="18">
    <location>
        <begin position="178"/>
        <end position="330"/>
    </location>
</feature>
<gene>
    <name evidence="21" type="primary">LOC116291763</name>
</gene>